<evidence type="ECO:0000256" key="2">
    <source>
        <dbReference type="ARBA" id="ARBA00022598"/>
    </source>
</evidence>
<keyword evidence="5 6" id="KW-0067">ATP-binding</keyword>
<reference evidence="7" key="1">
    <citation type="submission" date="2022-05" db="EMBL/GenBank/DDBJ databases">
        <title>Comparative Genomics of Spacecraft Associated Microbes.</title>
        <authorList>
            <person name="Tran M.T."/>
            <person name="Wright A."/>
            <person name="Seuylemezian A."/>
            <person name="Eisen J."/>
            <person name="Coil D."/>
        </authorList>
    </citation>
    <scope>NUCLEOTIDE SEQUENCE</scope>
    <source>
        <strain evidence="7">214.1.1</strain>
    </source>
</reference>
<dbReference type="InterPro" id="IPR036604">
    <property type="entry name" value="PurS-like_sf"/>
</dbReference>
<keyword evidence="3 6" id="KW-0547">Nucleotide-binding</keyword>
<dbReference type="NCBIfam" id="TIGR00302">
    <property type="entry name" value="phosphoribosylformylglycinamidine synthase subunit PurS"/>
    <property type="match status" value="1"/>
</dbReference>
<dbReference type="RefSeq" id="WP_251194764.1">
    <property type="nucleotide sequence ID" value="NZ_JAMBOL010000016.1"/>
</dbReference>
<dbReference type="PANTHER" id="PTHR34696">
    <property type="entry name" value="PHOSPHORIBOSYLFORMYLGLYCINAMIDINE SYNTHASE SUBUNIT PURS"/>
    <property type="match status" value="1"/>
</dbReference>
<accession>A0A9X2IRG1</accession>
<dbReference type="EMBL" id="JAMBOL010000016">
    <property type="protein sequence ID" value="MCM3715538.1"/>
    <property type="molecule type" value="Genomic_DNA"/>
</dbReference>
<keyword evidence="2 6" id="KW-0436">Ligase</keyword>
<dbReference type="HAMAP" id="MF_01926">
    <property type="entry name" value="PurS"/>
    <property type="match status" value="1"/>
</dbReference>
<comment type="pathway">
    <text evidence="6">Purine metabolism; IMP biosynthesis via de novo pathway; 5-amino-1-(5-phospho-D-ribosyl)imidazole from N(2)-formyl-N(1)-(5-phospho-D-ribosyl)glycinamide: step 1/2.</text>
</comment>
<dbReference type="GO" id="GO:0005737">
    <property type="term" value="C:cytoplasm"/>
    <property type="evidence" value="ECO:0007669"/>
    <property type="project" value="UniProtKB-SubCell"/>
</dbReference>
<evidence type="ECO:0000256" key="3">
    <source>
        <dbReference type="ARBA" id="ARBA00022741"/>
    </source>
</evidence>
<dbReference type="GO" id="GO:0006189">
    <property type="term" value="P:'de novo' IMP biosynthetic process"/>
    <property type="evidence" value="ECO:0007669"/>
    <property type="project" value="UniProtKB-UniRule"/>
</dbReference>
<dbReference type="NCBIfam" id="NF004630">
    <property type="entry name" value="PRK05974.1"/>
    <property type="match status" value="1"/>
</dbReference>
<proteinExistence type="inferred from homology"/>
<name>A0A9X2IRG1_9BACI</name>
<comment type="catalytic activity">
    <reaction evidence="6">
        <text>N(2)-formyl-N(1)-(5-phospho-beta-D-ribosyl)glycinamide + L-glutamine + ATP + H2O = 2-formamido-N(1)-(5-O-phospho-beta-D-ribosyl)acetamidine + L-glutamate + ADP + phosphate + H(+)</text>
        <dbReference type="Rhea" id="RHEA:17129"/>
        <dbReference type="ChEBI" id="CHEBI:15377"/>
        <dbReference type="ChEBI" id="CHEBI:15378"/>
        <dbReference type="ChEBI" id="CHEBI:29985"/>
        <dbReference type="ChEBI" id="CHEBI:30616"/>
        <dbReference type="ChEBI" id="CHEBI:43474"/>
        <dbReference type="ChEBI" id="CHEBI:58359"/>
        <dbReference type="ChEBI" id="CHEBI:147286"/>
        <dbReference type="ChEBI" id="CHEBI:147287"/>
        <dbReference type="ChEBI" id="CHEBI:456216"/>
        <dbReference type="EC" id="6.3.5.3"/>
    </reaction>
</comment>
<evidence type="ECO:0000256" key="1">
    <source>
        <dbReference type="ARBA" id="ARBA00022490"/>
    </source>
</evidence>
<evidence type="ECO:0000256" key="6">
    <source>
        <dbReference type="HAMAP-Rule" id="MF_01926"/>
    </source>
</evidence>
<dbReference type="InterPro" id="IPR003850">
    <property type="entry name" value="PurS"/>
</dbReference>
<dbReference type="SUPFAM" id="SSF82697">
    <property type="entry name" value="PurS-like"/>
    <property type="match status" value="1"/>
</dbReference>
<organism evidence="7 8">
    <name type="scientific">Halalkalibacter oceani</name>
    <dbReference type="NCBI Taxonomy" id="1653776"/>
    <lineage>
        <taxon>Bacteria</taxon>
        <taxon>Bacillati</taxon>
        <taxon>Bacillota</taxon>
        <taxon>Bacilli</taxon>
        <taxon>Bacillales</taxon>
        <taxon>Bacillaceae</taxon>
        <taxon>Halalkalibacter</taxon>
    </lineage>
</organism>
<dbReference type="AlphaFoldDB" id="A0A9X2IRG1"/>
<protein>
    <recommendedName>
        <fullName evidence="6">Phosphoribosylformylglycinamidine synthase subunit PurS</fullName>
        <shortName evidence="6">FGAM synthase</shortName>
        <ecNumber evidence="6">6.3.5.3</ecNumber>
    </recommendedName>
    <alternativeName>
        <fullName evidence="6">Formylglycinamide ribonucleotide amidotransferase subunit III</fullName>
        <shortName evidence="6">FGAR amidotransferase III</shortName>
        <shortName evidence="6">FGAR-AT III</shortName>
    </alternativeName>
    <alternativeName>
        <fullName evidence="6">Phosphoribosylformylglycinamidine synthase subunit III</fullName>
    </alternativeName>
</protein>
<comment type="similarity">
    <text evidence="6">Belongs to the PurS family.</text>
</comment>
<dbReference type="Proteomes" id="UP001139179">
    <property type="component" value="Unassembled WGS sequence"/>
</dbReference>
<dbReference type="Pfam" id="PF02700">
    <property type="entry name" value="PurS"/>
    <property type="match status" value="1"/>
</dbReference>
<dbReference type="EC" id="6.3.5.3" evidence="6"/>
<sequence>MYKVKVYVTLRESVLDPQGGAVKRALHTMDYAEVEDVRIGKYMELIVKETANIDQRVDEMCAKLLANTVIEDYRYEIEEVVPS</sequence>
<comment type="caution">
    <text evidence="7">The sequence shown here is derived from an EMBL/GenBank/DDBJ whole genome shotgun (WGS) entry which is preliminary data.</text>
</comment>
<evidence type="ECO:0000256" key="5">
    <source>
        <dbReference type="ARBA" id="ARBA00022840"/>
    </source>
</evidence>
<dbReference type="Gene3D" id="3.30.1280.10">
    <property type="entry name" value="Phosphoribosylformylglycinamidine synthase subunit PurS"/>
    <property type="match status" value="1"/>
</dbReference>
<keyword evidence="4 6" id="KW-0658">Purine biosynthesis</keyword>
<gene>
    <name evidence="6 7" type="primary">purS</name>
    <name evidence="7" type="ORF">M3202_15820</name>
</gene>
<dbReference type="PANTHER" id="PTHR34696:SF1">
    <property type="entry name" value="PHOSPHORIBOSYLFORMYLGLYCINAMIDINE SYNTHASE SUBUNIT PURS"/>
    <property type="match status" value="1"/>
</dbReference>
<comment type="subcellular location">
    <subcellularLocation>
        <location evidence="6">Cytoplasm</location>
    </subcellularLocation>
</comment>
<comment type="subunit">
    <text evidence="6">Part of the FGAM synthase complex composed of 1 PurL, 1 PurQ and 2 PurS subunits.</text>
</comment>
<dbReference type="GO" id="GO:0005524">
    <property type="term" value="F:ATP binding"/>
    <property type="evidence" value="ECO:0007669"/>
    <property type="project" value="UniProtKB-UniRule"/>
</dbReference>
<evidence type="ECO:0000313" key="7">
    <source>
        <dbReference type="EMBL" id="MCM3715538.1"/>
    </source>
</evidence>
<evidence type="ECO:0000256" key="4">
    <source>
        <dbReference type="ARBA" id="ARBA00022755"/>
    </source>
</evidence>
<evidence type="ECO:0000313" key="8">
    <source>
        <dbReference type="Proteomes" id="UP001139179"/>
    </source>
</evidence>
<keyword evidence="8" id="KW-1185">Reference proteome</keyword>
<keyword evidence="1 6" id="KW-0963">Cytoplasm</keyword>
<comment type="function">
    <text evidence="6">Part of the phosphoribosylformylglycinamidine synthase complex involved in the purines biosynthetic pathway. Catalyzes the ATP-dependent conversion of formylglycinamide ribonucleotide (FGAR) and glutamine to yield formylglycinamidine ribonucleotide (FGAM) and glutamate. The FGAM synthase complex is composed of three subunits. PurQ produces an ammonia molecule by converting glutamine to glutamate. PurL transfers the ammonia molecule to FGAR to form FGAM in an ATP-dependent manner. PurS interacts with PurQ and PurL and is thought to assist in the transfer of the ammonia molecule from PurQ to PurL.</text>
</comment>
<dbReference type="GO" id="GO:0004642">
    <property type="term" value="F:phosphoribosylformylglycinamidine synthase activity"/>
    <property type="evidence" value="ECO:0007669"/>
    <property type="project" value="UniProtKB-UniRule"/>
</dbReference>